<dbReference type="Pfam" id="PF04083">
    <property type="entry name" value="Abhydro_lipase"/>
    <property type="match status" value="1"/>
</dbReference>
<evidence type="ECO:0000313" key="10">
    <source>
        <dbReference type="Proteomes" id="UP001652661"/>
    </source>
</evidence>
<feature type="active site" description="Charge relay system" evidence="8">
    <location>
        <position position="352"/>
    </location>
</feature>
<evidence type="ECO:0000256" key="8">
    <source>
        <dbReference type="PIRSR" id="PIRSR000862-1"/>
    </source>
</evidence>
<dbReference type="Proteomes" id="UP001652661">
    <property type="component" value="Chromosome 2L"/>
</dbReference>
<dbReference type="Gene3D" id="3.40.50.1820">
    <property type="entry name" value="alpha/beta hydrolase"/>
    <property type="match status" value="1"/>
</dbReference>
<feature type="domain" description="Partial AB-hydrolase lipase" evidence="9">
    <location>
        <begin position="50"/>
        <end position="101"/>
    </location>
</feature>
<evidence type="ECO:0000256" key="6">
    <source>
        <dbReference type="ARBA" id="ARBA00023180"/>
    </source>
</evidence>
<sequence>MAKKFRNLNLKLTTSSLAIGIWLFLALNPVSSHLIRVNKNALEDGQLITPDLIMKYGYPVETHKVVTKDGFVLTVHRIPKPGRQPVLMCHGLFDSSVAYVILGPDRSLGFLLSDLGYDIWLLNTRGNRYSRKHKRYHRYQPQFWDFSFHELGMYDIPAAIDYILARSRGFQQLHYVGHSQGTTSFFVMGSERAAYMRKIKSMHALAPVAYWDHIDSPILLTLVKYLRPLTTLFKTFGIYEAPPESEVWRKLLHRLCSFVFQNTCTYVTQEIMGVDYQQFNTSLIPLFLGHIQAGSSIKSMEHYGQQIHSGGFFKFDYYDRLENRRRHGAEKPPQYNVSRVDCKVALYYSKNDRLTSDIDVVRLRKKLPNVILDYLVPDKRFNHINFIWGNNVKTTINDRVIDIISKVERGEL</sequence>
<evidence type="ECO:0000259" key="9">
    <source>
        <dbReference type="Pfam" id="PF04083"/>
    </source>
</evidence>
<dbReference type="InterPro" id="IPR006693">
    <property type="entry name" value="AB_hydrolase_lipase"/>
</dbReference>
<keyword evidence="5" id="KW-0443">Lipid metabolism</keyword>
<comment type="similarity">
    <text evidence="1 7">Belongs to the AB hydrolase superfamily. Lipase family.</text>
</comment>
<evidence type="ECO:0000256" key="3">
    <source>
        <dbReference type="ARBA" id="ARBA00022801"/>
    </source>
</evidence>
<evidence type="ECO:0000256" key="4">
    <source>
        <dbReference type="ARBA" id="ARBA00022963"/>
    </source>
</evidence>
<dbReference type="AlphaFoldDB" id="A0A6P4IB96"/>
<dbReference type="SUPFAM" id="SSF53474">
    <property type="entry name" value="alpha/beta-Hydrolases"/>
    <property type="match status" value="1"/>
</dbReference>
<organism evidence="10 11">
    <name type="scientific">Drosophila kikkawai</name>
    <name type="common">Fruit fly</name>
    <dbReference type="NCBI Taxonomy" id="30033"/>
    <lineage>
        <taxon>Eukaryota</taxon>
        <taxon>Metazoa</taxon>
        <taxon>Ecdysozoa</taxon>
        <taxon>Arthropoda</taxon>
        <taxon>Hexapoda</taxon>
        <taxon>Insecta</taxon>
        <taxon>Pterygota</taxon>
        <taxon>Neoptera</taxon>
        <taxon>Endopterygota</taxon>
        <taxon>Diptera</taxon>
        <taxon>Brachycera</taxon>
        <taxon>Muscomorpha</taxon>
        <taxon>Ephydroidea</taxon>
        <taxon>Drosophilidae</taxon>
        <taxon>Drosophila</taxon>
        <taxon>Sophophora</taxon>
    </lineage>
</organism>
<evidence type="ECO:0000256" key="7">
    <source>
        <dbReference type="PIRNR" id="PIRNR000862"/>
    </source>
</evidence>
<dbReference type="PIRSF" id="PIRSF000862">
    <property type="entry name" value="Steryl_ester_lip"/>
    <property type="match status" value="1"/>
</dbReference>
<dbReference type="GO" id="GO:0016788">
    <property type="term" value="F:hydrolase activity, acting on ester bonds"/>
    <property type="evidence" value="ECO:0007669"/>
    <property type="project" value="InterPro"/>
</dbReference>
<feature type="active site" description="Nucleophile" evidence="8">
    <location>
        <position position="179"/>
    </location>
</feature>
<dbReference type="InterPro" id="IPR029058">
    <property type="entry name" value="AB_hydrolase_fold"/>
</dbReference>
<evidence type="ECO:0000313" key="11">
    <source>
        <dbReference type="RefSeq" id="XP_017025455.1"/>
    </source>
</evidence>
<protein>
    <recommendedName>
        <fullName evidence="7">Lipase</fullName>
    </recommendedName>
</protein>
<dbReference type="RefSeq" id="XP_017025455.1">
    <property type="nucleotide sequence ID" value="XM_017169966.2"/>
</dbReference>
<evidence type="ECO:0000256" key="5">
    <source>
        <dbReference type="ARBA" id="ARBA00023098"/>
    </source>
</evidence>
<dbReference type="InterPro" id="IPR025483">
    <property type="entry name" value="Lipase_euk"/>
</dbReference>
<accession>A0A6P4IB96</accession>
<keyword evidence="3 7" id="KW-0378">Hydrolase</keyword>
<feature type="active site" description="Charge relay system" evidence="8">
    <location>
        <position position="383"/>
    </location>
</feature>
<name>A0A6P4IB96_DROKI</name>
<keyword evidence="6" id="KW-0325">Glycoprotein</keyword>
<dbReference type="OrthoDB" id="9974421at2759"/>
<evidence type="ECO:0000256" key="1">
    <source>
        <dbReference type="ARBA" id="ARBA00010701"/>
    </source>
</evidence>
<proteinExistence type="inferred from homology"/>
<keyword evidence="4 7" id="KW-0442">Lipid degradation</keyword>
<keyword evidence="10" id="KW-1185">Reference proteome</keyword>
<reference evidence="10" key="1">
    <citation type="submission" date="2025-05" db="UniProtKB">
        <authorList>
            <consortium name="RefSeq"/>
        </authorList>
    </citation>
    <scope>NUCLEOTIDE SEQUENCE [LARGE SCALE GENOMIC DNA]</scope>
    <source>
        <strain evidence="10">14028-0561.14</strain>
    </source>
</reference>
<keyword evidence="2" id="KW-0732">Signal</keyword>
<evidence type="ECO:0000256" key="2">
    <source>
        <dbReference type="ARBA" id="ARBA00022729"/>
    </source>
</evidence>
<dbReference type="GeneID" id="108076922"/>
<dbReference type="FunFam" id="3.40.50.1820:FF:000057">
    <property type="entry name" value="Lipase"/>
    <property type="match status" value="1"/>
</dbReference>
<gene>
    <name evidence="11" type="primary">LOC108076922</name>
</gene>
<reference evidence="11" key="2">
    <citation type="submission" date="2025-08" db="UniProtKB">
        <authorList>
            <consortium name="RefSeq"/>
        </authorList>
    </citation>
    <scope>IDENTIFICATION</scope>
    <source>
        <strain evidence="11">14028-0561.14</strain>
        <tissue evidence="11">Whole fly</tissue>
    </source>
</reference>
<dbReference type="PANTHER" id="PTHR11005">
    <property type="entry name" value="LYSOSOMAL ACID LIPASE-RELATED"/>
    <property type="match status" value="1"/>
</dbReference>
<dbReference type="GO" id="GO:0016042">
    <property type="term" value="P:lipid catabolic process"/>
    <property type="evidence" value="ECO:0007669"/>
    <property type="project" value="UniProtKB-KW"/>
</dbReference>